<comment type="caution">
    <text evidence="1">The sequence shown here is derived from an EMBL/GenBank/DDBJ whole genome shotgun (WGS) entry which is preliminary data.</text>
</comment>
<name>A0A392SU03_9FABA</name>
<protein>
    <recommendedName>
        <fullName evidence="3">Gag-pol polyprotein</fullName>
    </recommendedName>
</protein>
<reference evidence="1 2" key="1">
    <citation type="journal article" date="2018" name="Front. Plant Sci.">
        <title>Red Clover (Trifolium pratense) and Zigzag Clover (T. medium) - A Picture of Genomic Similarities and Differences.</title>
        <authorList>
            <person name="Dluhosova J."/>
            <person name="Istvanek J."/>
            <person name="Nedelnik J."/>
            <person name="Repkova J."/>
        </authorList>
    </citation>
    <scope>NUCLEOTIDE SEQUENCE [LARGE SCALE GENOMIC DNA]</scope>
    <source>
        <strain evidence="2">cv. 10/8</strain>
        <tissue evidence="1">Leaf</tissue>
    </source>
</reference>
<evidence type="ECO:0000313" key="2">
    <source>
        <dbReference type="Proteomes" id="UP000265520"/>
    </source>
</evidence>
<dbReference type="PANTHER" id="PTHR48475:SF2">
    <property type="entry name" value="RIBONUCLEASE H"/>
    <property type="match status" value="1"/>
</dbReference>
<dbReference type="EMBL" id="LXQA010435867">
    <property type="protein sequence ID" value="MCI51694.1"/>
    <property type="molecule type" value="Genomic_DNA"/>
</dbReference>
<organism evidence="1 2">
    <name type="scientific">Trifolium medium</name>
    <dbReference type="NCBI Taxonomy" id="97028"/>
    <lineage>
        <taxon>Eukaryota</taxon>
        <taxon>Viridiplantae</taxon>
        <taxon>Streptophyta</taxon>
        <taxon>Embryophyta</taxon>
        <taxon>Tracheophyta</taxon>
        <taxon>Spermatophyta</taxon>
        <taxon>Magnoliopsida</taxon>
        <taxon>eudicotyledons</taxon>
        <taxon>Gunneridae</taxon>
        <taxon>Pentapetalae</taxon>
        <taxon>rosids</taxon>
        <taxon>fabids</taxon>
        <taxon>Fabales</taxon>
        <taxon>Fabaceae</taxon>
        <taxon>Papilionoideae</taxon>
        <taxon>50 kb inversion clade</taxon>
        <taxon>NPAAA clade</taxon>
        <taxon>Hologalegina</taxon>
        <taxon>IRL clade</taxon>
        <taxon>Trifolieae</taxon>
        <taxon>Trifolium</taxon>
    </lineage>
</organism>
<proteinExistence type="predicted"/>
<evidence type="ECO:0000313" key="1">
    <source>
        <dbReference type="EMBL" id="MCI51694.1"/>
    </source>
</evidence>
<dbReference type="PANTHER" id="PTHR48475">
    <property type="entry name" value="RIBONUCLEASE H"/>
    <property type="match status" value="1"/>
</dbReference>
<evidence type="ECO:0008006" key="3">
    <source>
        <dbReference type="Google" id="ProtNLM"/>
    </source>
</evidence>
<sequence length="95" mass="10962">MVYRTEAVIPVEVGEPSRRTEQPLDEEMNNEVLREELDLVEEIRTGASFREATLKQMIAARHDTKVLKREFKVGSLVLRRNAKDSHEGKLAANWE</sequence>
<dbReference type="Proteomes" id="UP000265520">
    <property type="component" value="Unassembled WGS sequence"/>
</dbReference>
<dbReference type="AlphaFoldDB" id="A0A392SU03"/>
<accession>A0A392SU03</accession>
<feature type="non-terminal residue" evidence="1">
    <location>
        <position position="95"/>
    </location>
</feature>
<keyword evidence="2" id="KW-1185">Reference proteome</keyword>